<evidence type="ECO:0000256" key="6">
    <source>
        <dbReference type="ARBA" id="ARBA00022801"/>
    </source>
</evidence>
<organism evidence="14 15">
    <name type="scientific">Chlamydomonas reinhardtii</name>
    <name type="common">Chlamydomonas smithii</name>
    <dbReference type="NCBI Taxonomy" id="3055"/>
    <lineage>
        <taxon>Eukaryota</taxon>
        <taxon>Viridiplantae</taxon>
        <taxon>Chlorophyta</taxon>
        <taxon>core chlorophytes</taxon>
        <taxon>Chlorophyceae</taxon>
        <taxon>CS clade</taxon>
        <taxon>Chlamydomonadales</taxon>
        <taxon>Chlamydomonadaceae</taxon>
        <taxon>Chlamydomonas</taxon>
    </lineage>
</organism>
<evidence type="ECO:0000256" key="3">
    <source>
        <dbReference type="ARBA" id="ARBA00012462"/>
    </source>
</evidence>
<dbReference type="Gene3D" id="1.25.40.710">
    <property type="match status" value="1"/>
</dbReference>
<dbReference type="SUPFAM" id="SSF52743">
    <property type="entry name" value="Subtilisin-like"/>
    <property type="match status" value="1"/>
</dbReference>
<feature type="region of interest" description="Disordered" evidence="9">
    <location>
        <begin position="1169"/>
        <end position="1197"/>
    </location>
</feature>
<dbReference type="Pfam" id="PF12580">
    <property type="entry name" value="TPPII"/>
    <property type="match status" value="1"/>
</dbReference>
<dbReference type="GO" id="GO:0005829">
    <property type="term" value="C:cytosol"/>
    <property type="evidence" value="ECO:0000318"/>
    <property type="project" value="GO_Central"/>
</dbReference>
<evidence type="ECO:0000256" key="7">
    <source>
        <dbReference type="ARBA" id="ARBA00022825"/>
    </source>
</evidence>
<dbReference type="GO" id="GO:0004177">
    <property type="term" value="F:aminopeptidase activity"/>
    <property type="evidence" value="ECO:0007669"/>
    <property type="project" value="UniProtKB-KW"/>
</dbReference>
<feature type="region of interest" description="Disordered" evidence="9">
    <location>
        <begin position="1327"/>
        <end position="1352"/>
    </location>
</feature>
<evidence type="ECO:0000256" key="1">
    <source>
        <dbReference type="ARBA" id="ARBA00001910"/>
    </source>
</evidence>
<dbReference type="PANTHER" id="PTHR43806">
    <property type="entry name" value="PEPTIDASE S8"/>
    <property type="match status" value="1"/>
</dbReference>
<dbReference type="InterPro" id="IPR048383">
    <property type="entry name" value="TPPII_Ig-like-1"/>
</dbReference>
<dbReference type="InterPro" id="IPR036852">
    <property type="entry name" value="Peptidase_S8/S53_dom_sf"/>
</dbReference>
<dbReference type="InterPro" id="IPR034051">
    <property type="entry name" value="TPP_II_domain"/>
</dbReference>
<keyword evidence="4" id="KW-0031">Aminopeptidase</keyword>
<evidence type="ECO:0000259" key="13">
    <source>
        <dbReference type="Pfam" id="PF21316"/>
    </source>
</evidence>
<dbReference type="STRING" id="3055.A0A2K3CVF8"/>
<dbReference type="InterPro" id="IPR046940">
    <property type="entry name" value="TPPII_Ig-like_sf"/>
</dbReference>
<dbReference type="RefSeq" id="XP_042916111.1">
    <property type="nucleotide sequence ID" value="XM_043071267.1"/>
</dbReference>
<dbReference type="PROSITE" id="PS00138">
    <property type="entry name" value="SUBTILASE_SER"/>
    <property type="match status" value="1"/>
</dbReference>
<sequence>MLLPRLASRALTPGLPLSTPSAVARSLLRLNHGRATLAVSPTWSPGVEQGGQGAGGLLSVPHASSGGSASASGSSSDERAELEGGSMLDEDVSALFSHAMPKHEIGALRFLQDHPEYDGRGVKICIFDTGVDPGAAGLQITTDGKPKIIDIIDCTGSGDVDTSRVEKADVDGCIAGASGRKLRLNPDWKNPTGEWRVGCKHVYGLVSRGLVSRLKEERKRKWEETQRGAIAEAVAALAKFDKDTPASKLGSDPEAKKERAELEGRVAALKDLAKSYEDPGPLIDAVVWHDGAAWRAALDTSALHPAGSGAGALAAFTPLTNYADEHKYGTFSELDACNFVLNILDGGRTLSVVVDCGAHGTHVAGITAAHFPDDPGSNGIAPGAQIISCKIGDTRLGSMETGTGVVRGLIAARQHGAHLINMSYGEPTTTPNAGRFIELATELVRKHGVIFVASAGNAGPALTTVGAPGGTSSALFGVGAYVSPQLAAAGHSVLEAPAEGLQYNWSSRGPTSDGHTGVAFSAPGGAIAPVPQWTQQRRQLMNGTSMSSPNACGGIALLLSGLLATGGALAPHRLRRALENTATPLGGGAPDAVLTYGRGLIQIDAAWEYLMNDGVPPAATSPTAAGPWYEVEAMCAEGRGPRGRGIYIREPHESAKPQSYRVSVTPKLNEDAATSARLDVEDRLLLEPSVPWITCPPALMVHSAGRSFDVLVDPSRLPPGLHYGEVVAHELEARGRGPLFRLPVTLIKPLAVPLAATAYGAGAGGATAAAATPAVAATASGTNGNGGNGSSSSVGTVSLGPLGFTAGSEFRAFVAVPPGATWAEMTLRAGPYDTPKLFLLRGTQLRPDTSYRQHELRTQVTLSGGSEYNTAWEVVGGCTLELTLAQFWTSAGASQLETVELSFYGVELAAEGGSGSRPGTDLALDGAELARKVLVSAPAWSRATRIRAEAKLTHLNIPLRPSESSLEPLTAARDALTEGRVVYRLLLTYKTTAGEAGKYKPCLPLINHQIYDSPLESQLLLVSDGATRQLLSTQDAGPEPVTLKKGAEVVLRLALRHDNQEVLDKMRSLPLVLKRVLDGSGVSLPVFASRRDAILAAGGGGGSPAGDMLLRAGDVAPLWLGPLPEDRLPKDATPGRLLTGTLTLGQLKRGGGAAPHKFRISYLVPPAASPSSASGGGNGNGGAKDDAAVEKTPEEKLSEAVRDAQIKLLKDLKLSDAPQAALYDKLLSELTSAHPGHLPLLTEHLKKLDGREAAVRNTAAGLAAVVAAADAVIGAVDGGALAAFYGVKGGDDTPEHRRTKKDMDERKAALVDALARKAAALMEAEELTEKEAAATKEENKEEKKEAQPEEEDAVLAAALEASANEAAAVEPAAAAAEAAELKPAAAEAKPAAAPDAVAVCMQELRKWVDTASEAPHLLLHAKVEARAKRYAAALKALDKLLGSDDKAATGAAARRDISDMKAKLYAALGWGHWEAQEKDLQAVRFPKDLPPM</sequence>
<feature type="domain" description="Peptidase S8/S53" evidence="10">
    <location>
        <begin position="119"/>
        <end position="597"/>
    </location>
</feature>
<name>A0A2K3CVF8_CHLRE</name>
<dbReference type="InterPro" id="IPR048384">
    <property type="entry name" value="TPPII_GBD"/>
</dbReference>
<keyword evidence="15" id="KW-1185">Reference proteome</keyword>
<evidence type="ECO:0000313" key="14">
    <source>
        <dbReference type="EMBL" id="PNW72265.1"/>
    </source>
</evidence>
<dbReference type="FunFam" id="3.40.50.200:FF:000013">
    <property type="entry name" value="Tripeptidyl-peptidase 2 homolog"/>
    <property type="match status" value="1"/>
</dbReference>
<evidence type="ECO:0000259" key="11">
    <source>
        <dbReference type="Pfam" id="PF12580"/>
    </source>
</evidence>
<dbReference type="FunCoup" id="A0A2K3CVF8">
    <property type="interactions" value="1960"/>
</dbReference>
<dbReference type="GO" id="GO:0006508">
    <property type="term" value="P:proteolysis"/>
    <property type="evidence" value="ECO:0007669"/>
    <property type="project" value="UniProtKB-KW"/>
</dbReference>
<evidence type="ECO:0000259" key="10">
    <source>
        <dbReference type="Pfam" id="PF00082"/>
    </source>
</evidence>
<dbReference type="InterPro" id="IPR023828">
    <property type="entry name" value="Peptidase_S8_Ser-AS"/>
</dbReference>
<dbReference type="Gene3D" id="2.60.40.3170">
    <property type="match status" value="1"/>
</dbReference>
<dbReference type="Gramene" id="PNW72265">
    <property type="protein sequence ID" value="PNW72265"/>
    <property type="gene ID" value="CHLRE_16g675350v5"/>
</dbReference>
<keyword evidence="7 8" id="KW-0720">Serine protease</keyword>
<dbReference type="InterPro" id="IPR015500">
    <property type="entry name" value="Peptidase_S8_subtilisin-rel"/>
</dbReference>
<feature type="active site" description="Charge relay system" evidence="8">
    <location>
        <position position="359"/>
    </location>
</feature>
<feature type="domain" description="Tripeptidyl-peptidase II galactose-binding" evidence="13">
    <location>
        <begin position="810"/>
        <end position="892"/>
    </location>
</feature>
<dbReference type="GeneID" id="5721461"/>
<feature type="region of interest" description="Disordered" evidence="9">
    <location>
        <begin position="40"/>
        <end position="84"/>
    </location>
</feature>
<comment type="similarity">
    <text evidence="2 8">Belongs to the peptidase S8 family.</text>
</comment>
<dbReference type="KEGG" id="cre:CHLRE_16g675350v5"/>
<evidence type="ECO:0000313" key="15">
    <source>
        <dbReference type="Proteomes" id="UP000006906"/>
    </source>
</evidence>
<feature type="compositionally biased region" description="Low complexity" evidence="9">
    <location>
        <begin position="57"/>
        <end position="75"/>
    </location>
</feature>
<dbReference type="GO" id="GO:0008240">
    <property type="term" value="F:tripeptidyl-peptidase activity"/>
    <property type="evidence" value="ECO:0000318"/>
    <property type="project" value="GO_Central"/>
</dbReference>
<reference evidence="14 15" key="1">
    <citation type="journal article" date="2007" name="Science">
        <title>The Chlamydomonas genome reveals the evolution of key animal and plant functions.</title>
        <authorList>
            <person name="Merchant S.S."/>
            <person name="Prochnik S.E."/>
            <person name="Vallon O."/>
            <person name="Harris E.H."/>
            <person name="Karpowicz S.J."/>
            <person name="Witman G.B."/>
            <person name="Terry A."/>
            <person name="Salamov A."/>
            <person name="Fritz-Laylin L.K."/>
            <person name="Marechal-Drouard L."/>
            <person name="Marshall W.F."/>
            <person name="Qu L.H."/>
            <person name="Nelson D.R."/>
            <person name="Sanderfoot A.A."/>
            <person name="Spalding M.H."/>
            <person name="Kapitonov V.V."/>
            <person name="Ren Q."/>
            <person name="Ferris P."/>
            <person name="Lindquist E."/>
            <person name="Shapiro H."/>
            <person name="Lucas S.M."/>
            <person name="Grimwood J."/>
            <person name="Schmutz J."/>
            <person name="Cardol P."/>
            <person name="Cerutti H."/>
            <person name="Chanfreau G."/>
            <person name="Chen C.L."/>
            <person name="Cognat V."/>
            <person name="Croft M.T."/>
            <person name="Dent R."/>
            <person name="Dutcher S."/>
            <person name="Fernandez E."/>
            <person name="Fukuzawa H."/>
            <person name="Gonzalez-Ballester D."/>
            <person name="Gonzalez-Halphen D."/>
            <person name="Hallmann A."/>
            <person name="Hanikenne M."/>
            <person name="Hippler M."/>
            <person name="Inwood W."/>
            <person name="Jabbari K."/>
            <person name="Kalanon M."/>
            <person name="Kuras R."/>
            <person name="Lefebvre P.A."/>
            <person name="Lemaire S.D."/>
            <person name="Lobanov A.V."/>
            <person name="Lohr M."/>
            <person name="Manuell A."/>
            <person name="Meier I."/>
            <person name="Mets L."/>
            <person name="Mittag M."/>
            <person name="Mittelmeier T."/>
            <person name="Moroney J.V."/>
            <person name="Moseley J."/>
            <person name="Napoli C."/>
            <person name="Nedelcu A.M."/>
            <person name="Niyogi K."/>
            <person name="Novoselov S.V."/>
            <person name="Paulsen I.T."/>
            <person name="Pazour G."/>
            <person name="Purton S."/>
            <person name="Ral J.P."/>
            <person name="Riano-Pachon D.M."/>
            <person name="Riekhof W."/>
            <person name="Rymarquis L."/>
            <person name="Schroda M."/>
            <person name="Stern D."/>
            <person name="Umen J."/>
            <person name="Willows R."/>
            <person name="Wilson N."/>
            <person name="Zimmer S.L."/>
            <person name="Allmer J."/>
            <person name="Balk J."/>
            <person name="Bisova K."/>
            <person name="Chen C.J."/>
            <person name="Elias M."/>
            <person name="Gendler K."/>
            <person name="Hauser C."/>
            <person name="Lamb M.R."/>
            <person name="Ledford H."/>
            <person name="Long J.C."/>
            <person name="Minagawa J."/>
            <person name="Page M.D."/>
            <person name="Pan J."/>
            <person name="Pootakham W."/>
            <person name="Roje S."/>
            <person name="Rose A."/>
            <person name="Stahlberg E."/>
            <person name="Terauchi A.M."/>
            <person name="Yang P."/>
            <person name="Ball S."/>
            <person name="Bowler C."/>
            <person name="Dieckmann C.L."/>
            <person name="Gladyshev V.N."/>
            <person name="Green P."/>
            <person name="Jorgensen R."/>
            <person name="Mayfield S."/>
            <person name="Mueller-Roeber B."/>
            <person name="Rajamani S."/>
            <person name="Sayre R.T."/>
            <person name="Brokstein P."/>
            <person name="Dubchak I."/>
            <person name="Goodstein D."/>
            <person name="Hornick L."/>
            <person name="Huang Y.W."/>
            <person name="Jhaveri J."/>
            <person name="Luo Y."/>
            <person name="Martinez D."/>
            <person name="Ngau W.C."/>
            <person name="Otillar B."/>
            <person name="Poliakov A."/>
            <person name="Porter A."/>
            <person name="Szajkowski L."/>
            <person name="Werner G."/>
            <person name="Zhou K."/>
            <person name="Grigoriev I.V."/>
            <person name="Rokhsar D.S."/>
            <person name="Grossman A.R."/>
        </authorList>
    </citation>
    <scope>NUCLEOTIDE SEQUENCE [LARGE SCALE GENOMIC DNA]</scope>
    <source>
        <strain evidence="15">CC-503</strain>
    </source>
</reference>
<feature type="compositionally biased region" description="Basic and acidic residues" evidence="9">
    <location>
        <begin position="1327"/>
        <end position="1347"/>
    </location>
</feature>
<dbReference type="ExpressionAtlas" id="A0A2K3CVF8">
    <property type="expression patterns" value="baseline and differential"/>
</dbReference>
<feature type="active site" description="Charge relay system" evidence="8">
    <location>
        <position position="128"/>
    </location>
</feature>
<evidence type="ECO:0000256" key="2">
    <source>
        <dbReference type="ARBA" id="ARBA00011073"/>
    </source>
</evidence>
<dbReference type="Pfam" id="PF21223">
    <property type="entry name" value="TPPII_Ig-like-1"/>
    <property type="match status" value="1"/>
</dbReference>
<dbReference type="Pfam" id="PF00082">
    <property type="entry name" value="Peptidase_S8"/>
    <property type="match status" value="1"/>
</dbReference>
<evidence type="ECO:0000259" key="12">
    <source>
        <dbReference type="Pfam" id="PF21223"/>
    </source>
</evidence>
<protein>
    <recommendedName>
        <fullName evidence="3">tripeptidyl-peptidase II</fullName>
        <ecNumber evidence="3">3.4.14.10</ecNumber>
    </recommendedName>
</protein>
<dbReference type="GO" id="GO:0004252">
    <property type="term" value="F:serine-type endopeptidase activity"/>
    <property type="evidence" value="ECO:0007669"/>
    <property type="project" value="UniProtKB-UniRule"/>
</dbReference>
<dbReference type="PROSITE" id="PS51892">
    <property type="entry name" value="SUBTILASE"/>
    <property type="match status" value="1"/>
</dbReference>
<dbReference type="EC" id="3.4.14.10" evidence="3"/>
<feature type="domain" description="Tripeptidyl peptidase II second Ig-like" evidence="11">
    <location>
        <begin position="942"/>
        <end position="1132"/>
    </location>
</feature>
<evidence type="ECO:0000256" key="9">
    <source>
        <dbReference type="SAM" id="MobiDB-lite"/>
    </source>
</evidence>
<feature type="compositionally biased region" description="Basic and acidic residues" evidence="9">
    <location>
        <begin position="1183"/>
        <end position="1197"/>
    </location>
</feature>
<dbReference type="OrthoDB" id="10256524at2759"/>
<evidence type="ECO:0000256" key="8">
    <source>
        <dbReference type="PROSITE-ProRule" id="PRU01240"/>
    </source>
</evidence>
<keyword evidence="6 8" id="KW-0378">Hydrolase</keyword>
<dbReference type="Gene3D" id="3.40.50.200">
    <property type="entry name" value="Peptidase S8/S53 domain"/>
    <property type="match status" value="2"/>
</dbReference>
<dbReference type="Pfam" id="PF21316">
    <property type="entry name" value="TPPII_GBD"/>
    <property type="match status" value="1"/>
</dbReference>
<gene>
    <name evidence="14" type="ORF">CHLRE_16g675350v5</name>
</gene>
<proteinExistence type="inferred from homology"/>
<dbReference type="InterPro" id="IPR046939">
    <property type="entry name" value="TPPII_C_sf"/>
</dbReference>
<dbReference type="PRINTS" id="PR00723">
    <property type="entry name" value="SUBTILISIN"/>
</dbReference>
<feature type="domain" description="Tripeptidyl-peptidase II first Ig-like" evidence="12">
    <location>
        <begin position="643"/>
        <end position="747"/>
    </location>
</feature>
<comment type="catalytic activity">
    <reaction evidence="1">
        <text>Release of an N-terminal tripeptide from a polypeptide.</text>
        <dbReference type="EC" id="3.4.14.10"/>
    </reaction>
</comment>
<dbReference type="InParanoid" id="A0A2K3CVF8"/>
<dbReference type="Proteomes" id="UP000006906">
    <property type="component" value="Chromosome 16"/>
</dbReference>
<feature type="active site" description="Charge relay system" evidence="8">
    <location>
        <position position="545"/>
    </location>
</feature>
<evidence type="ECO:0000256" key="5">
    <source>
        <dbReference type="ARBA" id="ARBA00022670"/>
    </source>
</evidence>
<accession>A0A2K3CVF8</accession>
<evidence type="ECO:0000256" key="4">
    <source>
        <dbReference type="ARBA" id="ARBA00022438"/>
    </source>
</evidence>
<dbReference type="PANTHER" id="PTHR43806:SF14">
    <property type="entry name" value="TRIPEPTIDYL-PEPTIDASE 2"/>
    <property type="match status" value="1"/>
</dbReference>
<keyword evidence="5 8" id="KW-0645">Protease</keyword>
<dbReference type="InterPro" id="IPR022229">
    <property type="entry name" value="TPPII_Ig-like-2"/>
</dbReference>
<dbReference type="CDD" id="cd04857">
    <property type="entry name" value="Peptidases_S8_Tripeptidyl_Aminopeptidase_II"/>
    <property type="match status" value="1"/>
</dbReference>
<dbReference type="InterPro" id="IPR050131">
    <property type="entry name" value="Peptidase_S8_subtilisin-like"/>
</dbReference>
<dbReference type="InterPro" id="IPR000209">
    <property type="entry name" value="Peptidase_S8/S53_dom"/>
</dbReference>
<dbReference type="EMBL" id="CM008977">
    <property type="protein sequence ID" value="PNW72265.1"/>
    <property type="molecule type" value="Genomic_DNA"/>
</dbReference>
<dbReference type="Gene3D" id="6.10.250.3080">
    <property type="match status" value="1"/>
</dbReference>